<accession>A0ABV8DUZ8</accession>
<evidence type="ECO:0000313" key="1">
    <source>
        <dbReference type="EMBL" id="MFC3963958.1"/>
    </source>
</evidence>
<proteinExistence type="predicted"/>
<comment type="caution">
    <text evidence="1">The sequence shown here is derived from an EMBL/GenBank/DDBJ whole genome shotgun (WGS) entry which is preliminary data.</text>
</comment>
<sequence length="449" mass="47656">MESLAAQDATMYWLSARGPTDLFLLYCFTDTGLPDAELREFIARRSSRIPELSVRLRRTPADLNQPFWTPSQFHSEQFRQHEIPDSDWHGVSRALGVLLGSRVEAAEFPWRLHVFRGVRGVPGTGVTGDPALVAVLQVSHALADGRGAARLARQLFGAGEPVSAARADVRAAGVRRALAGVALYPWRLGATVLRGLGAARAGRELAARTAAGEIPPPGPCYPPGPLNPAAMPTGHVARVLVLPADELRAPGRTVTALASTVVSVALARYLAERGHEVRRLGAQVPVAIPAGAGGRNNFRSVGVELHPEVPELRARSALIAAELAARRTRAMHPLLLAQDRVTAVLPAAVLRRDIERYPADVVPSEITGHTVVSSVHRGPADLRFGGGAVRWSSGFPALGSVMHLTHGVTGLGDTVTLSVHADPAVLPDPDRYLAILAAAVAEVVAAHRD</sequence>
<gene>
    <name evidence="1" type="ORF">ACFO0B_18370</name>
</gene>
<keyword evidence="2" id="KW-1185">Reference proteome</keyword>
<dbReference type="RefSeq" id="WP_378613679.1">
    <property type="nucleotide sequence ID" value="NZ_JBHSAX010000014.1"/>
</dbReference>
<name>A0ABV8DUZ8_9NOCA</name>
<reference evidence="2" key="1">
    <citation type="journal article" date="2019" name="Int. J. Syst. Evol. Microbiol.">
        <title>The Global Catalogue of Microorganisms (GCM) 10K type strain sequencing project: providing services to taxonomists for standard genome sequencing and annotation.</title>
        <authorList>
            <consortium name="The Broad Institute Genomics Platform"/>
            <consortium name="The Broad Institute Genome Sequencing Center for Infectious Disease"/>
            <person name="Wu L."/>
            <person name="Ma J."/>
        </authorList>
    </citation>
    <scope>NUCLEOTIDE SEQUENCE [LARGE SCALE GENOMIC DNA]</scope>
    <source>
        <strain evidence="2">CGMCC 4.7330</strain>
    </source>
</reference>
<dbReference type="Proteomes" id="UP001595696">
    <property type="component" value="Unassembled WGS sequence"/>
</dbReference>
<organism evidence="1 2">
    <name type="scientific">Nocardia jiangsuensis</name>
    <dbReference type="NCBI Taxonomy" id="1691563"/>
    <lineage>
        <taxon>Bacteria</taxon>
        <taxon>Bacillati</taxon>
        <taxon>Actinomycetota</taxon>
        <taxon>Actinomycetes</taxon>
        <taxon>Mycobacteriales</taxon>
        <taxon>Nocardiaceae</taxon>
        <taxon>Nocardia</taxon>
    </lineage>
</organism>
<dbReference type="EMBL" id="JBHSAX010000014">
    <property type="protein sequence ID" value="MFC3963958.1"/>
    <property type="molecule type" value="Genomic_DNA"/>
</dbReference>
<protein>
    <recommendedName>
        <fullName evidence="3">Diacylglycerol O-acyltransferase</fullName>
    </recommendedName>
</protein>
<evidence type="ECO:0008006" key="3">
    <source>
        <dbReference type="Google" id="ProtNLM"/>
    </source>
</evidence>
<evidence type="ECO:0000313" key="2">
    <source>
        <dbReference type="Proteomes" id="UP001595696"/>
    </source>
</evidence>